<proteinExistence type="predicted"/>
<dbReference type="CDD" id="cd02249">
    <property type="entry name" value="ZZ"/>
    <property type="match status" value="1"/>
</dbReference>
<organism evidence="7 8">
    <name type="scientific">Sugiyamaella lignohabitans</name>
    <dbReference type="NCBI Taxonomy" id="796027"/>
    <lineage>
        <taxon>Eukaryota</taxon>
        <taxon>Fungi</taxon>
        <taxon>Dikarya</taxon>
        <taxon>Ascomycota</taxon>
        <taxon>Saccharomycotina</taxon>
        <taxon>Dipodascomycetes</taxon>
        <taxon>Dipodascales</taxon>
        <taxon>Trichomonascaceae</taxon>
        <taxon>Sugiyamaella</taxon>
    </lineage>
</organism>
<evidence type="ECO:0000259" key="6">
    <source>
        <dbReference type="PROSITE" id="PS50135"/>
    </source>
</evidence>
<feature type="region of interest" description="Disordered" evidence="5">
    <location>
        <begin position="107"/>
        <end position="155"/>
    </location>
</feature>
<evidence type="ECO:0000256" key="4">
    <source>
        <dbReference type="PROSITE-ProRule" id="PRU00228"/>
    </source>
</evidence>
<dbReference type="InterPro" id="IPR052260">
    <property type="entry name" value="Autophagy_Rcpt_SigReg"/>
</dbReference>
<dbReference type="InterPro" id="IPR043145">
    <property type="entry name" value="Znf_ZZ_sf"/>
</dbReference>
<dbReference type="SUPFAM" id="SSF57850">
    <property type="entry name" value="RING/U-box"/>
    <property type="match status" value="3"/>
</dbReference>
<evidence type="ECO:0000256" key="3">
    <source>
        <dbReference type="ARBA" id="ARBA00022833"/>
    </source>
</evidence>
<keyword evidence="8" id="KW-1185">Reference proteome</keyword>
<evidence type="ECO:0000313" key="7">
    <source>
        <dbReference type="EMBL" id="ANB13454.1"/>
    </source>
</evidence>
<feature type="compositionally biased region" description="Acidic residues" evidence="5">
    <location>
        <begin position="761"/>
        <end position="771"/>
    </location>
</feature>
<dbReference type="SMART" id="SM00291">
    <property type="entry name" value="ZnF_ZZ"/>
    <property type="match status" value="3"/>
</dbReference>
<feature type="region of interest" description="Disordered" evidence="5">
    <location>
        <begin position="758"/>
        <end position="777"/>
    </location>
</feature>
<keyword evidence="3" id="KW-0862">Zinc</keyword>
<feature type="compositionally biased region" description="Polar residues" evidence="5">
    <location>
        <begin position="252"/>
        <end position="266"/>
    </location>
</feature>
<feature type="compositionally biased region" description="Low complexity" evidence="5">
    <location>
        <begin position="144"/>
        <end position="155"/>
    </location>
</feature>
<accession>A0A167DYV4</accession>
<dbReference type="RefSeq" id="XP_018735931.1">
    <property type="nucleotide sequence ID" value="XM_018878649.1"/>
</dbReference>
<dbReference type="GO" id="GO:0008270">
    <property type="term" value="F:zinc ion binding"/>
    <property type="evidence" value="ECO:0007669"/>
    <property type="project" value="UniProtKB-KW"/>
</dbReference>
<dbReference type="Gene3D" id="3.30.60.90">
    <property type="match status" value="3"/>
</dbReference>
<dbReference type="EMBL" id="CP014501">
    <property type="protein sequence ID" value="ANB13454.1"/>
    <property type="molecule type" value="Genomic_DNA"/>
</dbReference>
<dbReference type="CDD" id="cd02340">
    <property type="entry name" value="ZZ_NBR1_like"/>
    <property type="match status" value="2"/>
</dbReference>
<gene>
    <name evidence="7" type="ORF">AWJ20_1745</name>
</gene>
<dbReference type="KEGG" id="slb:AWJ20_1745"/>
<keyword evidence="2 4" id="KW-0863">Zinc-finger</keyword>
<dbReference type="InterPro" id="IPR000433">
    <property type="entry name" value="Znf_ZZ"/>
</dbReference>
<dbReference type="Proteomes" id="UP000189580">
    <property type="component" value="Chromosome a"/>
</dbReference>
<feature type="domain" description="ZZ-type" evidence="6">
    <location>
        <begin position="462"/>
        <end position="514"/>
    </location>
</feature>
<evidence type="ECO:0000256" key="5">
    <source>
        <dbReference type="SAM" id="MobiDB-lite"/>
    </source>
</evidence>
<dbReference type="PROSITE" id="PS01357">
    <property type="entry name" value="ZF_ZZ_1"/>
    <property type="match status" value="2"/>
</dbReference>
<dbReference type="AlphaFoldDB" id="A0A167DYV4"/>
<dbReference type="PANTHER" id="PTHR15090">
    <property type="entry name" value="SEQUESTOSOME 1-RELATED"/>
    <property type="match status" value="1"/>
</dbReference>
<feature type="region of interest" description="Disordered" evidence="5">
    <location>
        <begin position="252"/>
        <end position="273"/>
    </location>
</feature>
<evidence type="ECO:0000313" key="8">
    <source>
        <dbReference type="Proteomes" id="UP000189580"/>
    </source>
</evidence>
<evidence type="ECO:0000256" key="1">
    <source>
        <dbReference type="ARBA" id="ARBA00022723"/>
    </source>
</evidence>
<dbReference type="GeneID" id="30033581"/>
<dbReference type="PROSITE" id="PS50135">
    <property type="entry name" value="ZF_ZZ_2"/>
    <property type="match status" value="2"/>
</dbReference>
<evidence type="ECO:0000256" key="2">
    <source>
        <dbReference type="ARBA" id="ARBA00022771"/>
    </source>
</evidence>
<feature type="region of interest" description="Disordered" evidence="5">
    <location>
        <begin position="642"/>
        <end position="662"/>
    </location>
</feature>
<dbReference type="Pfam" id="PF00569">
    <property type="entry name" value="ZZ"/>
    <property type="match status" value="3"/>
</dbReference>
<protein>
    <recommendedName>
        <fullName evidence="6">ZZ-type domain-containing protein</fullName>
    </recommendedName>
</protein>
<feature type="compositionally biased region" description="Basic residues" evidence="5">
    <location>
        <begin position="119"/>
        <end position="141"/>
    </location>
</feature>
<reference evidence="7 8" key="1">
    <citation type="submission" date="2016-02" db="EMBL/GenBank/DDBJ databases">
        <title>Complete genome sequence and transcriptome regulation of the pentose utilising yeast Sugiyamaella lignohabitans.</title>
        <authorList>
            <person name="Bellasio M."/>
            <person name="Peymann A."/>
            <person name="Valli M."/>
            <person name="Sipitzky M."/>
            <person name="Graf A."/>
            <person name="Sauer M."/>
            <person name="Marx H."/>
            <person name="Mattanovich D."/>
        </authorList>
    </citation>
    <scope>NUCLEOTIDE SEQUENCE [LARGE SCALE GENOMIC DNA]</scope>
    <source>
        <strain evidence="7 8">CBS 10342</strain>
    </source>
</reference>
<keyword evidence="1" id="KW-0479">Metal-binding</keyword>
<sequence length="777" mass="86032">MAPHFSAFIEYEGKYRISSPFTMDDVLDKYTLRQWVNKKLAIDPIWNIAVYRYSISKQQYVILEEKRDFDSLKRCFRVKAVFDFLVIKLEPGAKPEPTMCTPRSIAKAAKRRSAEGHSRGHGHSRTHDHDHHHHKEKGKRKVQADSVSGDSTATATVTTTVKPDASTIGIDVATSSGVGSLLSNRYSTLKEYEKPAVSCLSVNSLSGSSSLRDAALQGMISEETLQQLAELLVQNTSFKEFVSGCIQEQLGTTKDNHESSGVSHPTGSAPPIPPVPPVPPVPPIVSQLGPSLPTFGSDLSEVSPPYPPSSCAVFDSSSRAIQIGTSLPPHCTLPLAQDLSTGLSSDCLADGTALASENSKKIENDSDKAIPVKNEVRHRAICDNCNTFIVGNRYKCINCPDFDLCSKCNEQRSTSHPSHTFLEISVSYSNRADSWSKSTSKPTAGPSSDTLICIEMLSGNEYHSAVCDICENSIRGERYKCMDCPDFDFCNNCFPHRSVNHPAHRFVRIRNPEDFFDPHNSNLRYYCDGPYCKSEKLISGDRYQCQNCPDTDLCIDCMFSKELEHDQSHSFVAFHADGGPGKFVIKRETGVESEAQVVNERVVPKAEQKDASLSDLKIKTEEKSTLDESDYIKTVKSDSRANLVNGHPVDDEENDISDESDKLATASSSFHLEKVTSNSSSNVILPRLPKESPFTSMELPQQIARPESESTFDFDAPLPVHEKAAWTSESDDLSYFSEVGEEEYDEIHFSEFSDRESLAVDYEDDTAENDSDSNIKD</sequence>
<name>A0A167DYV4_9ASCO</name>
<feature type="domain" description="ZZ-type" evidence="6">
    <location>
        <begin position="377"/>
        <end position="429"/>
    </location>
</feature>
<dbReference type="OrthoDB" id="661148at2759"/>